<reference evidence="2" key="1">
    <citation type="submission" date="2020-05" db="EMBL/GenBank/DDBJ databases">
        <title>Mycena genomes resolve the evolution of fungal bioluminescence.</title>
        <authorList>
            <person name="Tsai I.J."/>
        </authorList>
    </citation>
    <scope>NUCLEOTIDE SEQUENCE</scope>
    <source>
        <strain evidence="2">110903Hualien_Pintung</strain>
    </source>
</reference>
<keyword evidence="2" id="KW-0808">Transferase</keyword>
<dbReference type="SUPFAM" id="SSF56112">
    <property type="entry name" value="Protein kinase-like (PK-like)"/>
    <property type="match status" value="1"/>
</dbReference>
<dbReference type="GO" id="GO:0005524">
    <property type="term" value="F:ATP binding"/>
    <property type="evidence" value="ECO:0007669"/>
    <property type="project" value="InterPro"/>
</dbReference>
<dbReference type="InterPro" id="IPR011009">
    <property type="entry name" value="Kinase-like_dom_sf"/>
</dbReference>
<organism evidence="2 3">
    <name type="scientific">Mycena chlorophos</name>
    <name type="common">Agaric fungus</name>
    <name type="synonym">Agaricus chlorophos</name>
    <dbReference type="NCBI Taxonomy" id="658473"/>
    <lineage>
        <taxon>Eukaryota</taxon>
        <taxon>Fungi</taxon>
        <taxon>Dikarya</taxon>
        <taxon>Basidiomycota</taxon>
        <taxon>Agaricomycotina</taxon>
        <taxon>Agaricomycetes</taxon>
        <taxon>Agaricomycetidae</taxon>
        <taxon>Agaricales</taxon>
        <taxon>Marasmiineae</taxon>
        <taxon>Mycenaceae</taxon>
        <taxon>Mycena</taxon>
    </lineage>
</organism>
<sequence length="413" mass="48667">MATPPDPRTSTRTPISQLSKHEIYWRDRYDWLKECGYELRPRFRPRWTPSWQTDSNRLASLSEDGWSLMSGAIIDAVRVQDKTQVSLKKIDNTVHSEEVGIAKYFAELGPSAANHCVPILEFLHPPNEPTITIIVMPLLRAYDSPRFDTFGEAVEFFRQMFEGLQFMHQHGIAHRDCNSNNIMMDGTPMYPQGFHPDMLHQYRKREVHYGDYSHAKHYTRTQRPVKYYFIDFGLSRRYTSEQIAAGPIWEDIILGGDKSPPEHQDERQIQADPFATDIYYLGNLIRWEFIEGWPRRPIYGRRGFEFMKPLVDDMVQDDPTKRPKIDEIVQRFAEIQKQLGWWKLRSRVLGKREFKYYEAYEDMLKLQSKRDAGAHNFLERRHLAVELQALYYRLDNVTKVSTAESVCARKHVI</sequence>
<dbReference type="GO" id="GO:0005634">
    <property type="term" value="C:nucleus"/>
    <property type="evidence" value="ECO:0007669"/>
    <property type="project" value="TreeGrafter"/>
</dbReference>
<dbReference type="PANTHER" id="PTHR44167">
    <property type="entry name" value="OVARIAN-SPECIFIC SERINE/THREONINE-PROTEIN KINASE LOK-RELATED"/>
    <property type="match status" value="1"/>
</dbReference>
<dbReference type="Gene3D" id="1.10.510.10">
    <property type="entry name" value="Transferase(Phosphotransferase) domain 1"/>
    <property type="match status" value="1"/>
</dbReference>
<proteinExistence type="predicted"/>
<dbReference type="OrthoDB" id="5987198at2759"/>
<evidence type="ECO:0000259" key="1">
    <source>
        <dbReference type="PROSITE" id="PS50011"/>
    </source>
</evidence>
<protein>
    <submittedName>
        <fullName evidence="2">Protein kinase domain-containing protein</fullName>
    </submittedName>
</protein>
<dbReference type="PANTHER" id="PTHR44167:SF24">
    <property type="entry name" value="SERINE_THREONINE-PROTEIN KINASE CHK2"/>
    <property type="match status" value="1"/>
</dbReference>
<accession>A0A8H6WB17</accession>
<dbReference type="Pfam" id="PF00069">
    <property type="entry name" value="Pkinase"/>
    <property type="match status" value="1"/>
</dbReference>
<gene>
    <name evidence="2" type="ORF">HMN09_00744600</name>
</gene>
<name>A0A8H6WB17_MYCCL</name>
<evidence type="ECO:0000313" key="2">
    <source>
        <dbReference type="EMBL" id="KAF7305904.1"/>
    </source>
</evidence>
<dbReference type="InterPro" id="IPR000719">
    <property type="entry name" value="Prot_kinase_dom"/>
</dbReference>
<dbReference type="AlphaFoldDB" id="A0A8H6WB17"/>
<dbReference type="GO" id="GO:0044773">
    <property type="term" value="P:mitotic DNA damage checkpoint signaling"/>
    <property type="evidence" value="ECO:0007669"/>
    <property type="project" value="TreeGrafter"/>
</dbReference>
<keyword evidence="2" id="KW-0418">Kinase</keyword>
<evidence type="ECO:0000313" key="3">
    <source>
        <dbReference type="Proteomes" id="UP000613580"/>
    </source>
</evidence>
<dbReference type="GO" id="GO:0004674">
    <property type="term" value="F:protein serine/threonine kinase activity"/>
    <property type="evidence" value="ECO:0007669"/>
    <property type="project" value="TreeGrafter"/>
</dbReference>
<dbReference type="PROSITE" id="PS50011">
    <property type="entry name" value="PROTEIN_KINASE_DOM"/>
    <property type="match status" value="1"/>
</dbReference>
<keyword evidence="3" id="KW-1185">Reference proteome</keyword>
<dbReference type="Proteomes" id="UP000613580">
    <property type="component" value="Unassembled WGS sequence"/>
</dbReference>
<dbReference type="EMBL" id="JACAZE010000009">
    <property type="protein sequence ID" value="KAF7305904.1"/>
    <property type="molecule type" value="Genomic_DNA"/>
</dbReference>
<comment type="caution">
    <text evidence="2">The sequence shown here is derived from an EMBL/GenBank/DDBJ whole genome shotgun (WGS) entry which is preliminary data.</text>
</comment>
<dbReference type="SMART" id="SM00220">
    <property type="entry name" value="S_TKc"/>
    <property type="match status" value="1"/>
</dbReference>
<feature type="domain" description="Protein kinase" evidence="1">
    <location>
        <begin position="1"/>
        <end position="385"/>
    </location>
</feature>